<protein>
    <submittedName>
        <fullName evidence="2">Modification methylase</fullName>
    </submittedName>
</protein>
<dbReference type="InterPro" id="IPR025247">
    <property type="entry name" value="EcoRI-like_methylase"/>
</dbReference>
<dbReference type="EMBL" id="CP021422">
    <property type="protein sequence ID" value="ASB42125.1"/>
    <property type="molecule type" value="Genomic_DNA"/>
</dbReference>
<dbReference type="AlphaFoldDB" id="A0A1Z2XUK3"/>
<reference evidence="3" key="2">
    <citation type="submission" date="2017-05" db="EMBL/GenBank/DDBJ databases">
        <title>Improved OligoMM genomes.</title>
        <authorList>
            <person name="Garzetti D."/>
        </authorList>
    </citation>
    <scope>NUCLEOTIDE SEQUENCE [LARGE SCALE GENOMIC DNA]</scope>
    <source>
        <strain evidence="3">KB18</strain>
    </source>
</reference>
<dbReference type="GO" id="GO:0003676">
    <property type="term" value="F:nucleic acid binding"/>
    <property type="evidence" value="ECO:0007669"/>
    <property type="project" value="InterPro"/>
</dbReference>
<evidence type="ECO:0000313" key="1">
    <source>
        <dbReference type="EMBL" id="ASB42125.1"/>
    </source>
</evidence>
<dbReference type="EMBL" id="CP065321">
    <property type="protein sequence ID" value="QQR31394.1"/>
    <property type="molecule type" value="Genomic_DNA"/>
</dbReference>
<keyword evidence="3" id="KW-1185">Reference proteome</keyword>
<dbReference type="Pfam" id="PF13651">
    <property type="entry name" value="EcoRI_methylase"/>
    <property type="match status" value="1"/>
</dbReference>
<keyword evidence="2" id="KW-0489">Methyltransferase</keyword>
<dbReference type="Proteomes" id="UP000596035">
    <property type="component" value="Chromosome"/>
</dbReference>
<dbReference type="REBASE" id="458215">
    <property type="entry name" value="M.AmusKB18ORF6905P"/>
</dbReference>
<dbReference type="GO" id="GO:0032259">
    <property type="term" value="P:methylation"/>
    <property type="evidence" value="ECO:0007669"/>
    <property type="project" value="UniProtKB-KW"/>
</dbReference>
<reference evidence="1" key="1">
    <citation type="journal article" date="2017" name="Genome Announc.">
        <title>High-Quality Whole-Genome Sequences of the Oligo-Mouse-Microbiota Bacterial Community.</title>
        <authorList>
            <person name="Garzetti D."/>
            <person name="Brugiroux S."/>
            <person name="Bunk B."/>
            <person name="Pukall R."/>
            <person name="McCoy K.D."/>
            <person name="Macpherson A.J."/>
            <person name="Stecher B."/>
        </authorList>
    </citation>
    <scope>NUCLEOTIDE SEQUENCE</scope>
    <source>
        <strain evidence="1">KB18</strain>
    </source>
</reference>
<evidence type="ECO:0000313" key="4">
    <source>
        <dbReference type="Proteomes" id="UP000596035"/>
    </source>
</evidence>
<evidence type="ECO:0000313" key="3">
    <source>
        <dbReference type="Proteomes" id="UP000196710"/>
    </source>
</evidence>
<keyword evidence="2" id="KW-0808">Transferase</keyword>
<dbReference type="REBASE" id="205434">
    <property type="entry name" value="M.AmuKB18ORF16515P"/>
</dbReference>
<dbReference type="Proteomes" id="UP000196710">
    <property type="component" value="Chromosome"/>
</dbReference>
<dbReference type="RefSeq" id="WP_066538594.1">
    <property type="nucleotide sequence ID" value="NZ_CP021422.1"/>
</dbReference>
<dbReference type="PROSITE" id="PS00092">
    <property type="entry name" value="N6_MTASE"/>
    <property type="match status" value="1"/>
</dbReference>
<sequence>MPGNSNLHMSRAGKTDEFYTQLSTIEDELRHYRKYFRDKIIFCNADDPAIGEDGQDHFGDGLGGYTSNFFRYFQLNFTQLGIKKLITTHYEAEKPSYKFEIVSSDNDDQIGMPDYVKTPLEGNGDFRSPECLALLKECDIVVTNPPFSLMKEYIPLVADSGKKFIILGNTNHVTMKEVFRYFKSNEMWLGNRAGHFWFRVPDYYEEKNTDFRKDDDGTKWRRMGNCCWFTNLDISVRHQPLDLYITPEQEYRKSDYVERKRRPYQENVVMFA</sequence>
<name>A0A1Z2XUK3_9FIRM</name>
<dbReference type="GO" id="GO:0008168">
    <property type="term" value="F:methyltransferase activity"/>
    <property type="evidence" value="ECO:0007669"/>
    <property type="project" value="UniProtKB-KW"/>
</dbReference>
<organism evidence="2 4">
    <name type="scientific">Acutalibacter muris</name>
    <dbReference type="NCBI Taxonomy" id="1796620"/>
    <lineage>
        <taxon>Bacteria</taxon>
        <taxon>Bacillati</taxon>
        <taxon>Bacillota</taxon>
        <taxon>Clostridia</taxon>
        <taxon>Eubacteriales</taxon>
        <taxon>Acutalibacteraceae</taxon>
        <taxon>Acutalibacter</taxon>
    </lineage>
</organism>
<gene>
    <name evidence="1" type="ORF">ADH66_16515</name>
    <name evidence="2" type="ORF">I5Q82_06905</name>
</gene>
<proteinExistence type="predicted"/>
<reference evidence="2 4" key="3">
    <citation type="submission" date="2020-11" db="EMBL/GenBank/DDBJ databases">
        <title>Closed and high quality bacterial genomes of the OMM12 community.</title>
        <authorList>
            <person name="Marbouty M."/>
            <person name="Lamy-Besnier Q."/>
            <person name="Debarbieux L."/>
            <person name="Koszul R."/>
        </authorList>
    </citation>
    <scope>NUCLEOTIDE SEQUENCE [LARGE SCALE GENOMIC DNA]</scope>
    <source>
        <strain evidence="2 4">KB18</strain>
    </source>
</reference>
<dbReference type="KEGG" id="amur:ADH66_16515"/>
<accession>A0A1Z2XUK3</accession>
<dbReference type="InterPro" id="IPR002052">
    <property type="entry name" value="DNA_methylase_N6_adenine_CS"/>
</dbReference>
<evidence type="ECO:0000313" key="2">
    <source>
        <dbReference type="EMBL" id="QQR31394.1"/>
    </source>
</evidence>